<feature type="signal peptide" evidence="1">
    <location>
        <begin position="1"/>
        <end position="22"/>
    </location>
</feature>
<feature type="chain" id="PRO_5047450156" description="Lipoprotein" evidence="1">
    <location>
        <begin position="23"/>
        <end position="79"/>
    </location>
</feature>
<accession>A0ABT0HE19</accession>
<evidence type="ECO:0000256" key="1">
    <source>
        <dbReference type="SAM" id="SignalP"/>
    </source>
</evidence>
<dbReference type="Proteomes" id="UP001202180">
    <property type="component" value="Unassembled WGS sequence"/>
</dbReference>
<sequence>MIQLMKRVSLILLATVSLTACNGILFKKKNCKTCETLTYNPQGTPPSRIENRVCGDEVDAFIISNNITTSSLTVVTTCK</sequence>
<proteinExistence type="predicted"/>
<organism evidence="2 3">
    <name type="scientific">Spirosoma liriopis</name>
    <dbReference type="NCBI Taxonomy" id="2937440"/>
    <lineage>
        <taxon>Bacteria</taxon>
        <taxon>Pseudomonadati</taxon>
        <taxon>Bacteroidota</taxon>
        <taxon>Cytophagia</taxon>
        <taxon>Cytophagales</taxon>
        <taxon>Cytophagaceae</taxon>
        <taxon>Spirosoma</taxon>
    </lineage>
</organism>
<evidence type="ECO:0000313" key="2">
    <source>
        <dbReference type="EMBL" id="MCK8490401.1"/>
    </source>
</evidence>
<protein>
    <recommendedName>
        <fullName evidence="4">Lipoprotein</fullName>
    </recommendedName>
</protein>
<keyword evidence="1" id="KW-0732">Signal</keyword>
<gene>
    <name evidence="2" type="ORF">M0L20_00980</name>
</gene>
<keyword evidence="3" id="KW-1185">Reference proteome</keyword>
<evidence type="ECO:0000313" key="3">
    <source>
        <dbReference type="Proteomes" id="UP001202180"/>
    </source>
</evidence>
<comment type="caution">
    <text evidence="2">The sequence shown here is derived from an EMBL/GenBank/DDBJ whole genome shotgun (WGS) entry which is preliminary data.</text>
</comment>
<name>A0ABT0HE19_9BACT</name>
<evidence type="ECO:0008006" key="4">
    <source>
        <dbReference type="Google" id="ProtNLM"/>
    </source>
</evidence>
<reference evidence="2 3" key="1">
    <citation type="submission" date="2022-04" db="EMBL/GenBank/DDBJ databases">
        <title>Spirosoma sp. strain RP8 genome sequencing and assembly.</title>
        <authorList>
            <person name="Jung Y."/>
        </authorList>
    </citation>
    <scope>NUCLEOTIDE SEQUENCE [LARGE SCALE GENOMIC DNA]</scope>
    <source>
        <strain evidence="2 3">RP8</strain>
    </source>
</reference>
<dbReference type="EMBL" id="JALPRF010000001">
    <property type="protein sequence ID" value="MCK8490401.1"/>
    <property type="molecule type" value="Genomic_DNA"/>
</dbReference>
<dbReference type="PROSITE" id="PS51257">
    <property type="entry name" value="PROKAR_LIPOPROTEIN"/>
    <property type="match status" value="1"/>
</dbReference>